<comment type="caution">
    <text evidence="10">The sequence shown here is derived from an EMBL/GenBank/DDBJ whole genome shotgun (WGS) entry which is preliminary data.</text>
</comment>
<dbReference type="EC" id="3.4.24.56" evidence="10"/>
<keyword evidence="2" id="KW-0645">Protease</keyword>
<dbReference type="InterPro" id="IPR050626">
    <property type="entry name" value="Peptidase_M16"/>
</dbReference>
<evidence type="ECO:0000256" key="5">
    <source>
        <dbReference type="ARBA" id="ARBA00022833"/>
    </source>
</evidence>
<protein>
    <submittedName>
        <fullName evidence="10">Metalloprotease</fullName>
        <ecNumber evidence="10">3.4.24.56</ecNumber>
    </submittedName>
</protein>
<proteinExistence type="inferred from homology"/>
<keyword evidence="3" id="KW-0479">Metal-binding</keyword>
<evidence type="ECO:0000313" key="10">
    <source>
        <dbReference type="EMBL" id="KAK7047232.1"/>
    </source>
</evidence>
<gene>
    <name evidence="10" type="primary">STE23_1</name>
    <name evidence="10" type="ORF">VNI00_006898</name>
</gene>
<dbReference type="PANTHER" id="PTHR43690">
    <property type="entry name" value="NARDILYSIN"/>
    <property type="match status" value="1"/>
</dbReference>
<dbReference type="EMBL" id="JAYKXP010000021">
    <property type="protein sequence ID" value="KAK7047232.1"/>
    <property type="molecule type" value="Genomic_DNA"/>
</dbReference>
<dbReference type="InterPro" id="IPR007863">
    <property type="entry name" value="Peptidase_M16_C"/>
</dbReference>
<dbReference type="SUPFAM" id="SSF63411">
    <property type="entry name" value="LuxS/MPP-like metallohydrolase"/>
    <property type="match status" value="4"/>
</dbReference>
<sequence length="1073" mass="121557">MANGEPAPEWRRATSAHESVPHYDVYERPIQKPETDDREYQYIKLRNGLKVTVVHDSNAAKAAVSLNVAVGHLSDPGTKEFPKENEFTEFLSKNRGEFDGETDASNTKFHFNVVSNRLSEALRRFSALFHCPLFLPTCISRELKTLVTEHKEQAPDASFRVVTVLRHISKNGHVLRQPKADDIVKKIDVLRLTGKVPQGNAETEILEDPAVITMIRKKLMEWWEKEYCASQSLEELAELAATMFSPIRNRKANPLPMITDHPVGPDETGKIAMIQAGADIPQLQVMYPIDWQGPLWRHKPALLLSLLLEQKGLGSLHAYLESLHWITALRCAPVTIARGIDNLELTLDLTDDGLLNYRSVILVISSYLAFMRSKCPLEPYHQRDCASLMSNGFRFSEKAPAEPHAMFISETMQRPFPPELLLAAPRSNWEWGDEYVTPIGEVIGKGEEEKFHEYIQQAKLENVRIVLSAKEAGFTRLDEKLALPDAERRWEKDPFYGTLYRVHQFEKSYLEEAERAAIIPEFTLPEPNGFIPTKFYREVTAPDAPRPVKVKDTAFGSLWSMHANVPKTSVVVDVRRFFAKLVQDALVGITYAAFLAGHQYMIMPRPSGFTLVFYGYTDKLWLVIQSVLAGVRNLSVNAKKVEETTQLMRAVTLSRMLRPPRALSDEYLLYLTAQNEWTYEEIARELDTPVTIEEIGDFRSNMTSQVRMLIFVHGNVPSEETAKIADAAETGFGPAAQSFAEIESPGLTLPPGCNFIRTEKVPDPEEIQSALTFYLHIGSMSDRHRDATALILSRLLFISLSDVLGEISREVRCELLRMYDRTEQGIVFGTQGERDPAYVEERLEALLENIKGFLDLLTDANLKEFRRPFRGGWALNPTNPVDVANWYDSHLWNDGLGFEHGEWKVNECQIDDVNGCLFEGKFSEEVLKTVTIADVRSLFASNVIPSSKSRSKLSVHMCSQNPQKIRRVSAQAAEAFKALLDEYGSDRLGFNVSQKWQEAQENLTRNPTLFEFRNYWAGVLSNDREEHENLLDSIPSLVEKHPVLHEEKKVIKGATYIQDVAGFKHSLGAEHIV</sequence>
<dbReference type="AlphaFoldDB" id="A0AAW0D7Q8"/>
<dbReference type="GO" id="GO:0046872">
    <property type="term" value="F:metal ion binding"/>
    <property type="evidence" value="ECO:0007669"/>
    <property type="project" value="UniProtKB-KW"/>
</dbReference>
<feature type="domain" description="Peptidase M16 middle/third" evidence="9">
    <location>
        <begin position="393"/>
        <end position="684"/>
    </location>
</feature>
<evidence type="ECO:0000256" key="6">
    <source>
        <dbReference type="ARBA" id="ARBA00023049"/>
    </source>
</evidence>
<feature type="domain" description="Peptidase M16 C-terminal" evidence="8">
    <location>
        <begin position="690"/>
        <end position="864"/>
    </location>
</feature>
<keyword evidence="6 10" id="KW-0482">Metalloprotease</keyword>
<evidence type="ECO:0000259" key="7">
    <source>
        <dbReference type="Pfam" id="PF00675"/>
    </source>
</evidence>
<comment type="similarity">
    <text evidence="1">Belongs to the peptidase M16 family.</text>
</comment>
<dbReference type="GO" id="GO:0004222">
    <property type="term" value="F:metalloendopeptidase activity"/>
    <property type="evidence" value="ECO:0007669"/>
    <property type="project" value="UniProtKB-EC"/>
</dbReference>
<evidence type="ECO:0000256" key="4">
    <source>
        <dbReference type="ARBA" id="ARBA00022801"/>
    </source>
</evidence>
<dbReference type="GO" id="GO:0051603">
    <property type="term" value="P:proteolysis involved in protein catabolic process"/>
    <property type="evidence" value="ECO:0007669"/>
    <property type="project" value="TreeGrafter"/>
</dbReference>
<organism evidence="10 11">
    <name type="scientific">Paramarasmius palmivorus</name>
    <dbReference type="NCBI Taxonomy" id="297713"/>
    <lineage>
        <taxon>Eukaryota</taxon>
        <taxon>Fungi</taxon>
        <taxon>Dikarya</taxon>
        <taxon>Basidiomycota</taxon>
        <taxon>Agaricomycotina</taxon>
        <taxon>Agaricomycetes</taxon>
        <taxon>Agaricomycetidae</taxon>
        <taxon>Agaricales</taxon>
        <taxon>Marasmiineae</taxon>
        <taxon>Marasmiaceae</taxon>
        <taxon>Paramarasmius</taxon>
    </lineage>
</organism>
<evidence type="ECO:0000256" key="2">
    <source>
        <dbReference type="ARBA" id="ARBA00022670"/>
    </source>
</evidence>
<evidence type="ECO:0000313" key="11">
    <source>
        <dbReference type="Proteomes" id="UP001383192"/>
    </source>
</evidence>
<evidence type="ECO:0000259" key="9">
    <source>
        <dbReference type="Pfam" id="PF16187"/>
    </source>
</evidence>
<dbReference type="InterPro" id="IPR032632">
    <property type="entry name" value="Peptidase_M16_M"/>
</dbReference>
<dbReference type="Pfam" id="PF05193">
    <property type="entry name" value="Peptidase_M16_C"/>
    <property type="match status" value="1"/>
</dbReference>
<name>A0AAW0D7Q8_9AGAR</name>
<dbReference type="GO" id="GO:0043171">
    <property type="term" value="P:peptide catabolic process"/>
    <property type="evidence" value="ECO:0007669"/>
    <property type="project" value="TreeGrafter"/>
</dbReference>
<evidence type="ECO:0000256" key="1">
    <source>
        <dbReference type="ARBA" id="ARBA00007261"/>
    </source>
</evidence>
<keyword evidence="11" id="KW-1185">Reference proteome</keyword>
<dbReference type="InterPro" id="IPR011765">
    <property type="entry name" value="Pept_M16_N"/>
</dbReference>
<feature type="domain" description="Peptidase M16 N-terminal" evidence="7">
    <location>
        <begin position="72"/>
        <end position="153"/>
    </location>
</feature>
<dbReference type="GO" id="GO:0005829">
    <property type="term" value="C:cytosol"/>
    <property type="evidence" value="ECO:0007669"/>
    <property type="project" value="TreeGrafter"/>
</dbReference>
<evidence type="ECO:0000256" key="3">
    <source>
        <dbReference type="ARBA" id="ARBA00022723"/>
    </source>
</evidence>
<dbReference type="PANTHER" id="PTHR43690:SF18">
    <property type="entry name" value="INSULIN-DEGRADING ENZYME-RELATED"/>
    <property type="match status" value="1"/>
</dbReference>
<keyword evidence="5" id="KW-0862">Zinc</keyword>
<dbReference type="InterPro" id="IPR011249">
    <property type="entry name" value="Metalloenz_LuxS/M16"/>
</dbReference>
<accession>A0AAW0D7Q8</accession>
<dbReference type="Pfam" id="PF16187">
    <property type="entry name" value="Peptidase_M16_M"/>
    <property type="match status" value="1"/>
</dbReference>
<dbReference type="GO" id="GO:0005739">
    <property type="term" value="C:mitochondrion"/>
    <property type="evidence" value="ECO:0007669"/>
    <property type="project" value="TreeGrafter"/>
</dbReference>
<dbReference type="Proteomes" id="UP001383192">
    <property type="component" value="Unassembled WGS sequence"/>
</dbReference>
<reference evidence="10 11" key="1">
    <citation type="submission" date="2024-01" db="EMBL/GenBank/DDBJ databases">
        <title>A draft genome for a cacao thread blight-causing isolate of Paramarasmius palmivorus.</title>
        <authorList>
            <person name="Baruah I.K."/>
            <person name="Bukari Y."/>
            <person name="Amoako-Attah I."/>
            <person name="Meinhardt L.W."/>
            <person name="Bailey B.A."/>
            <person name="Cohen S.P."/>
        </authorList>
    </citation>
    <scope>NUCLEOTIDE SEQUENCE [LARGE SCALE GENOMIC DNA]</scope>
    <source>
        <strain evidence="10 11">GH-12</strain>
    </source>
</reference>
<dbReference type="Gene3D" id="3.30.830.10">
    <property type="entry name" value="Metalloenzyme, LuxS/M16 peptidase-like"/>
    <property type="match status" value="4"/>
</dbReference>
<keyword evidence="4 10" id="KW-0378">Hydrolase</keyword>
<dbReference type="Pfam" id="PF00675">
    <property type="entry name" value="Peptidase_M16"/>
    <property type="match status" value="1"/>
</dbReference>
<evidence type="ECO:0000259" key="8">
    <source>
        <dbReference type="Pfam" id="PF05193"/>
    </source>
</evidence>